<feature type="compositionally biased region" description="Polar residues" evidence="1">
    <location>
        <begin position="48"/>
        <end position="62"/>
    </location>
</feature>
<evidence type="ECO:0000313" key="3">
    <source>
        <dbReference type="Proteomes" id="UP001341840"/>
    </source>
</evidence>
<gene>
    <name evidence="2" type="ORF">PIB30_035566</name>
</gene>
<feature type="compositionally biased region" description="Basic and acidic residues" evidence="1">
    <location>
        <begin position="63"/>
        <end position="72"/>
    </location>
</feature>
<feature type="non-terminal residue" evidence="2">
    <location>
        <position position="1"/>
    </location>
</feature>
<evidence type="ECO:0000256" key="1">
    <source>
        <dbReference type="SAM" id="MobiDB-lite"/>
    </source>
</evidence>
<sequence length="111" mass="12243">PFNATRKSNIDEGSHGWVRRFLWIIIIDLLSQTLLHNQIIVSKGIGIVNSSDNYNNNKPVRNNSDELHHNDDPNNDSLNVADADSDDVKVGDGDGGDEAGIRSLPYKKHGP</sequence>
<reference evidence="2 3" key="1">
    <citation type="journal article" date="2023" name="Plants (Basel)">
        <title>Bridging the Gap: Combining Genomics and Transcriptomics Approaches to Understand Stylosanthes scabra, an Orphan Legume from the Brazilian Caatinga.</title>
        <authorList>
            <person name="Ferreira-Neto J.R.C."/>
            <person name="da Silva M.D."/>
            <person name="Binneck E."/>
            <person name="de Melo N.F."/>
            <person name="da Silva R.H."/>
            <person name="de Melo A.L.T.M."/>
            <person name="Pandolfi V."/>
            <person name="Bustamante F.O."/>
            <person name="Brasileiro-Vidal A.C."/>
            <person name="Benko-Iseppon A.M."/>
        </authorList>
    </citation>
    <scope>NUCLEOTIDE SEQUENCE [LARGE SCALE GENOMIC DNA]</scope>
    <source>
        <tissue evidence="2">Leaves</tissue>
    </source>
</reference>
<keyword evidence="3" id="KW-1185">Reference proteome</keyword>
<dbReference type="EMBL" id="JASCZI010120999">
    <property type="protein sequence ID" value="MED6158735.1"/>
    <property type="molecule type" value="Genomic_DNA"/>
</dbReference>
<organism evidence="2 3">
    <name type="scientific">Stylosanthes scabra</name>
    <dbReference type="NCBI Taxonomy" id="79078"/>
    <lineage>
        <taxon>Eukaryota</taxon>
        <taxon>Viridiplantae</taxon>
        <taxon>Streptophyta</taxon>
        <taxon>Embryophyta</taxon>
        <taxon>Tracheophyta</taxon>
        <taxon>Spermatophyta</taxon>
        <taxon>Magnoliopsida</taxon>
        <taxon>eudicotyledons</taxon>
        <taxon>Gunneridae</taxon>
        <taxon>Pentapetalae</taxon>
        <taxon>rosids</taxon>
        <taxon>fabids</taxon>
        <taxon>Fabales</taxon>
        <taxon>Fabaceae</taxon>
        <taxon>Papilionoideae</taxon>
        <taxon>50 kb inversion clade</taxon>
        <taxon>dalbergioids sensu lato</taxon>
        <taxon>Dalbergieae</taxon>
        <taxon>Pterocarpus clade</taxon>
        <taxon>Stylosanthes</taxon>
    </lineage>
</organism>
<feature type="region of interest" description="Disordered" evidence="1">
    <location>
        <begin position="48"/>
        <end position="111"/>
    </location>
</feature>
<protein>
    <submittedName>
        <fullName evidence="2">Uncharacterized protein</fullName>
    </submittedName>
</protein>
<proteinExistence type="predicted"/>
<name>A0ABU6UEH0_9FABA</name>
<comment type="caution">
    <text evidence="2">The sequence shown here is derived from an EMBL/GenBank/DDBJ whole genome shotgun (WGS) entry which is preliminary data.</text>
</comment>
<evidence type="ECO:0000313" key="2">
    <source>
        <dbReference type="EMBL" id="MED6158735.1"/>
    </source>
</evidence>
<accession>A0ABU6UEH0</accession>
<dbReference type="Proteomes" id="UP001341840">
    <property type="component" value="Unassembled WGS sequence"/>
</dbReference>